<name>A0A645EV72_9ZZZZ</name>
<sequence>MRLNAPAKLKARATLFPTKTIIIAIIAGNMIKVTLKLAEYPSVLCVNRYTVLISKPSPNAQPRMSKIEPNVEGSVRVPVKSSSNILFYSCLCEIEKF</sequence>
<evidence type="ECO:0000313" key="1">
    <source>
        <dbReference type="EMBL" id="MPN05931.1"/>
    </source>
</evidence>
<reference evidence="1" key="1">
    <citation type="submission" date="2019-08" db="EMBL/GenBank/DDBJ databases">
        <authorList>
            <person name="Kucharzyk K."/>
            <person name="Murdoch R.W."/>
            <person name="Higgins S."/>
            <person name="Loffler F."/>
        </authorList>
    </citation>
    <scope>NUCLEOTIDE SEQUENCE</scope>
</reference>
<organism evidence="1">
    <name type="scientific">bioreactor metagenome</name>
    <dbReference type="NCBI Taxonomy" id="1076179"/>
    <lineage>
        <taxon>unclassified sequences</taxon>
        <taxon>metagenomes</taxon>
        <taxon>ecological metagenomes</taxon>
    </lineage>
</organism>
<protein>
    <submittedName>
        <fullName evidence="1">Uncharacterized protein</fullName>
    </submittedName>
</protein>
<gene>
    <name evidence="1" type="ORF">SDC9_153185</name>
</gene>
<dbReference type="EMBL" id="VSSQ01051818">
    <property type="protein sequence ID" value="MPN05931.1"/>
    <property type="molecule type" value="Genomic_DNA"/>
</dbReference>
<comment type="caution">
    <text evidence="1">The sequence shown here is derived from an EMBL/GenBank/DDBJ whole genome shotgun (WGS) entry which is preliminary data.</text>
</comment>
<dbReference type="AlphaFoldDB" id="A0A645EV72"/>
<proteinExistence type="predicted"/>
<accession>A0A645EV72</accession>